<evidence type="ECO:0000259" key="4">
    <source>
        <dbReference type="Pfam" id="PF17146"/>
    </source>
</evidence>
<reference evidence="5" key="1">
    <citation type="submission" date="2014-11" db="EMBL/GenBank/DDBJ databases">
        <authorList>
            <person name="Zhu J."/>
            <person name="Qi W."/>
            <person name="Song R."/>
        </authorList>
    </citation>
    <scope>NUCLEOTIDE SEQUENCE</scope>
</reference>
<dbReference type="PANTHER" id="PTHR12814:SF2">
    <property type="entry name" value="RNA-BINDING PROTEIN NOB1"/>
    <property type="match status" value="1"/>
</dbReference>
<evidence type="ECO:0000313" key="5">
    <source>
        <dbReference type="EMBL" id="ANV79675.1"/>
    </source>
</evidence>
<dbReference type="GO" id="GO:0016787">
    <property type="term" value="F:hydrolase activity"/>
    <property type="evidence" value="ECO:0007669"/>
    <property type="project" value="UniProtKB-KW"/>
</dbReference>
<dbReference type="SUPFAM" id="SSF88723">
    <property type="entry name" value="PIN domain-like"/>
    <property type="match status" value="1"/>
</dbReference>
<dbReference type="GO" id="GO:0030688">
    <property type="term" value="C:preribosome, small subunit precursor"/>
    <property type="evidence" value="ECO:0007669"/>
    <property type="project" value="TreeGrafter"/>
</dbReference>
<dbReference type="GO" id="GO:0004521">
    <property type="term" value="F:RNA endonuclease activity"/>
    <property type="evidence" value="ECO:0007669"/>
    <property type="project" value="TreeGrafter"/>
</dbReference>
<keyword evidence="3" id="KW-0378">Hydrolase</keyword>
<dbReference type="EMBL" id="KP211848">
    <property type="protein sequence ID" value="ANV79675.1"/>
    <property type="molecule type" value="Genomic_DNA"/>
</dbReference>
<dbReference type="GO" id="GO:0046872">
    <property type="term" value="F:metal ion binding"/>
    <property type="evidence" value="ECO:0007669"/>
    <property type="project" value="UniProtKB-KW"/>
</dbReference>
<dbReference type="InterPro" id="IPR039907">
    <property type="entry name" value="NOB1"/>
</dbReference>
<dbReference type="InterPro" id="IPR029060">
    <property type="entry name" value="PIN-like_dom_sf"/>
</dbReference>
<organism evidence="5">
    <name type="scientific">uncultured Poseidoniia archaeon</name>
    <dbReference type="NCBI Taxonomy" id="1697135"/>
    <lineage>
        <taxon>Archaea</taxon>
        <taxon>Methanobacteriati</taxon>
        <taxon>Thermoplasmatota</taxon>
        <taxon>Candidatus Poseidoniia</taxon>
        <taxon>environmental samples</taxon>
    </lineage>
</organism>
<dbReference type="PANTHER" id="PTHR12814">
    <property type="entry name" value="RNA-BINDING PROTEIN NOB1"/>
    <property type="match status" value="1"/>
</dbReference>
<dbReference type="AlphaFoldDB" id="A0A1B1TBN3"/>
<keyword evidence="2" id="KW-0479">Metal-binding</keyword>
<feature type="domain" description="Ribonuclease PIN" evidence="4">
    <location>
        <begin position="13"/>
        <end position="96"/>
    </location>
</feature>
<name>A0A1B1TBN3_9ARCH</name>
<keyword evidence="1" id="KW-0540">Nuclease</keyword>
<accession>A0A1B1TBN3</accession>
<sequence>MWATTRTAVTNEVLDTAALISWPIVRLNGCYVIPSQRIELCRIYPEKEIKIDSAELIWIEPDKKSLQTATNLAIGTGDMAGLSEIDLGILALSIHLKKTLVTDDYRLQNLAEKASIDWIAVTTDGITEIWNWELKCIACKKIFPQPEKPNLKKADWGQCEDCGSELKLKKMR</sequence>
<protein>
    <submittedName>
        <fullName evidence="5">Putative nucleic acid binding protein</fullName>
    </submittedName>
</protein>
<evidence type="ECO:0000256" key="1">
    <source>
        <dbReference type="ARBA" id="ARBA00022722"/>
    </source>
</evidence>
<dbReference type="Pfam" id="PF17146">
    <property type="entry name" value="PIN_6"/>
    <property type="match status" value="1"/>
</dbReference>
<dbReference type="InterPro" id="IPR033411">
    <property type="entry name" value="Ribonuclease_PIN"/>
</dbReference>
<dbReference type="GO" id="GO:0030490">
    <property type="term" value="P:maturation of SSU-rRNA"/>
    <property type="evidence" value="ECO:0007669"/>
    <property type="project" value="TreeGrafter"/>
</dbReference>
<reference evidence="5" key="2">
    <citation type="journal article" date="2015" name="ISME J.">
        <title>A new class of marine Euryarchaeota group II from the Mediterranean deep chlorophyll maximum.</title>
        <authorList>
            <person name="Martin-Cuadrado A.B."/>
            <person name="Garcia-Heredia I."/>
            <person name="Molto A.G."/>
            <person name="Lopez-Ubeda R."/>
            <person name="Kimes N."/>
            <person name="Lopez-Garcia P."/>
            <person name="Moreira D."/>
            <person name="Rodriguez-Valera F."/>
        </authorList>
    </citation>
    <scope>NUCLEOTIDE SEQUENCE</scope>
</reference>
<evidence type="ECO:0000256" key="2">
    <source>
        <dbReference type="ARBA" id="ARBA00022723"/>
    </source>
</evidence>
<evidence type="ECO:0000256" key="3">
    <source>
        <dbReference type="ARBA" id="ARBA00022801"/>
    </source>
</evidence>
<dbReference type="Gene3D" id="3.40.50.1010">
    <property type="entry name" value="5'-nuclease"/>
    <property type="match status" value="1"/>
</dbReference>
<proteinExistence type="predicted"/>